<dbReference type="AlphaFoldDB" id="A0A505I513"/>
<keyword evidence="1" id="KW-0560">Oxidoreductase</keyword>
<gene>
    <name evidence="1" type="ORF">CAN33_0021095</name>
</gene>
<keyword evidence="1" id="KW-0503">Monooxygenase</keyword>
<dbReference type="Proteomes" id="UP000197666">
    <property type="component" value="Unassembled WGS sequence"/>
</dbReference>
<dbReference type="EMBL" id="NKJJ02000010">
    <property type="protein sequence ID" value="TPR06374.1"/>
    <property type="molecule type" value="Genomic_DNA"/>
</dbReference>
<organism evidence="1 2">
    <name type="scientific">Aspergillus niger</name>
    <dbReference type="NCBI Taxonomy" id="5061"/>
    <lineage>
        <taxon>Eukaryota</taxon>
        <taxon>Fungi</taxon>
        <taxon>Dikarya</taxon>
        <taxon>Ascomycota</taxon>
        <taxon>Pezizomycotina</taxon>
        <taxon>Eurotiomycetes</taxon>
        <taxon>Eurotiomycetidae</taxon>
        <taxon>Eurotiales</taxon>
        <taxon>Aspergillaceae</taxon>
        <taxon>Aspergillus</taxon>
        <taxon>Aspergillus subgen. Circumdati</taxon>
    </lineage>
</organism>
<reference evidence="2" key="1">
    <citation type="submission" date="2018-10" db="EMBL/GenBank/DDBJ databases">
        <title>FDA dAtabase for Regulatory Grade micrObial Sequences (FDA-ARGOS): Supporting development and validation of Infectious Disease Dx tests.</title>
        <authorList>
            <person name="Kerrigan L."/>
            <person name="Tallon L."/>
            <person name="Sadzewicz L."/>
            <person name="Sengamalay N."/>
            <person name="Ott S."/>
            <person name="Godinez A."/>
            <person name="Nagaraj S."/>
            <person name="Vavikolanu K."/>
            <person name="Nadendla S."/>
            <person name="George J."/>
            <person name="Sichtig H."/>
        </authorList>
    </citation>
    <scope>NUCLEOTIDE SEQUENCE [LARGE SCALE GENOMIC DNA]</scope>
    <source>
        <strain evidence="2">FDAARGOS_311</strain>
    </source>
</reference>
<evidence type="ECO:0000313" key="2">
    <source>
        <dbReference type="Proteomes" id="UP000197666"/>
    </source>
</evidence>
<comment type="caution">
    <text evidence="1">The sequence shown here is derived from an EMBL/GenBank/DDBJ whole genome shotgun (WGS) entry which is preliminary data.</text>
</comment>
<name>A0A505I513_ASPNG</name>
<evidence type="ECO:0000313" key="1">
    <source>
        <dbReference type="EMBL" id="TPR06374.1"/>
    </source>
</evidence>
<dbReference type="GO" id="GO:0004497">
    <property type="term" value="F:monooxygenase activity"/>
    <property type="evidence" value="ECO:0007669"/>
    <property type="project" value="UniProtKB-KW"/>
</dbReference>
<protein>
    <submittedName>
        <fullName evidence="1">FMN-dependent oxidoreductase, nitrilotriacetate monooxygenase family protein</fullName>
    </submittedName>
</protein>
<dbReference type="VEuPathDB" id="FungiDB:ASPNIDRAFT2_1172852"/>
<proteinExistence type="predicted"/>
<accession>A0A505I513</accession>
<sequence length="57" mass="6525">MSSNPSYRSVIIAWLAVDFDSTCMWIDAEDVGTLDAPENKMSKTWSEQHWSLSREDS</sequence>